<dbReference type="Gramene" id="C.cajan_22290.t">
    <property type="protein sequence ID" value="C.cajan_22290.t.cds1"/>
    <property type="gene ID" value="C.cajan_22290"/>
</dbReference>
<proteinExistence type="predicted"/>
<gene>
    <name evidence="1" type="ORF">KK1_022948</name>
</gene>
<keyword evidence="2" id="KW-1185">Reference proteome</keyword>
<dbReference type="EMBL" id="CM003611">
    <property type="protein sequence ID" value="KYP60541.1"/>
    <property type="molecule type" value="Genomic_DNA"/>
</dbReference>
<sequence>MHATKSNLSIFQSRIAASTFTRPSTAAIIIEASTAFGVYLNSGVMSNSVNNKTMDITMFETAVLQPAMKFTAEREKDPT</sequence>
<evidence type="ECO:0000313" key="1">
    <source>
        <dbReference type="EMBL" id="KYP60541.1"/>
    </source>
</evidence>
<dbReference type="AlphaFoldDB" id="A0A151T0N0"/>
<protein>
    <submittedName>
        <fullName evidence="1">Uncharacterized protein</fullName>
    </submittedName>
</protein>
<reference evidence="1 2" key="1">
    <citation type="journal article" date="2012" name="Nat. Biotechnol.">
        <title>Draft genome sequence of pigeonpea (Cajanus cajan), an orphan legume crop of resource-poor farmers.</title>
        <authorList>
            <person name="Varshney R.K."/>
            <person name="Chen W."/>
            <person name="Li Y."/>
            <person name="Bharti A.K."/>
            <person name="Saxena R.K."/>
            <person name="Schlueter J.A."/>
            <person name="Donoghue M.T."/>
            <person name="Azam S."/>
            <person name="Fan G."/>
            <person name="Whaley A.M."/>
            <person name="Farmer A.D."/>
            <person name="Sheridan J."/>
            <person name="Iwata A."/>
            <person name="Tuteja R."/>
            <person name="Penmetsa R.V."/>
            <person name="Wu W."/>
            <person name="Upadhyaya H.D."/>
            <person name="Yang S.P."/>
            <person name="Shah T."/>
            <person name="Saxena K.B."/>
            <person name="Michael T."/>
            <person name="McCombie W.R."/>
            <person name="Yang B."/>
            <person name="Zhang G."/>
            <person name="Yang H."/>
            <person name="Wang J."/>
            <person name="Spillane C."/>
            <person name="Cook D.R."/>
            <person name="May G.D."/>
            <person name="Xu X."/>
            <person name="Jackson S.A."/>
        </authorList>
    </citation>
    <scope>NUCLEOTIDE SEQUENCE [LARGE SCALE GENOMIC DNA]</scope>
    <source>
        <strain evidence="2">cv. Asha</strain>
    </source>
</reference>
<evidence type="ECO:0000313" key="2">
    <source>
        <dbReference type="Proteomes" id="UP000075243"/>
    </source>
</evidence>
<dbReference type="OMA" id="ITAYIMM"/>
<accession>A0A151T0N0</accession>
<name>A0A151T0N0_CAJCA</name>
<organism evidence="1 2">
    <name type="scientific">Cajanus cajan</name>
    <name type="common">Pigeon pea</name>
    <name type="synonym">Cajanus indicus</name>
    <dbReference type="NCBI Taxonomy" id="3821"/>
    <lineage>
        <taxon>Eukaryota</taxon>
        <taxon>Viridiplantae</taxon>
        <taxon>Streptophyta</taxon>
        <taxon>Embryophyta</taxon>
        <taxon>Tracheophyta</taxon>
        <taxon>Spermatophyta</taxon>
        <taxon>Magnoliopsida</taxon>
        <taxon>eudicotyledons</taxon>
        <taxon>Gunneridae</taxon>
        <taxon>Pentapetalae</taxon>
        <taxon>rosids</taxon>
        <taxon>fabids</taxon>
        <taxon>Fabales</taxon>
        <taxon>Fabaceae</taxon>
        <taxon>Papilionoideae</taxon>
        <taxon>50 kb inversion clade</taxon>
        <taxon>NPAAA clade</taxon>
        <taxon>indigoferoid/millettioid clade</taxon>
        <taxon>Phaseoleae</taxon>
        <taxon>Cajanus</taxon>
    </lineage>
</organism>
<dbReference type="Proteomes" id="UP000075243">
    <property type="component" value="Chromosome 9"/>
</dbReference>